<dbReference type="PROSITE" id="PS51257">
    <property type="entry name" value="PROKAR_LIPOPROTEIN"/>
    <property type="match status" value="1"/>
</dbReference>
<dbReference type="AlphaFoldDB" id="A0A7D7XW34"/>
<reference evidence="4 5" key="1">
    <citation type="journal article" date="2017" name="Int. J. Syst. Evol. Microbiol.">
        <title>Mycoplasma tullyi sp. nov., isolated from penguins of the genus Spheniscus.</title>
        <authorList>
            <person name="Yavari C.A."/>
            <person name="Ramirez A.S."/>
            <person name="Nicholas R.A.J."/>
            <person name="Radford A.D."/>
            <person name="Darby A.C."/>
            <person name="Bradbury J.M."/>
        </authorList>
    </citation>
    <scope>NUCLEOTIDE SEQUENCE [LARGE SCALE GENOMIC DNA]</scope>
    <source>
        <strain evidence="4 5">56A97T</strain>
    </source>
</reference>
<dbReference type="Proteomes" id="UP000514704">
    <property type="component" value="Chromosome"/>
</dbReference>
<proteinExistence type="predicted"/>
<evidence type="ECO:0000256" key="2">
    <source>
        <dbReference type="SAM" id="SignalP"/>
    </source>
</evidence>
<dbReference type="KEGG" id="mtuy:H3143_02075"/>
<evidence type="ECO:0000256" key="1">
    <source>
        <dbReference type="SAM" id="MobiDB-lite"/>
    </source>
</evidence>
<dbReference type="Pfam" id="PF07554">
    <property type="entry name" value="FIVAR"/>
    <property type="match status" value="2"/>
</dbReference>
<feature type="region of interest" description="Disordered" evidence="1">
    <location>
        <begin position="36"/>
        <end position="96"/>
    </location>
</feature>
<keyword evidence="2" id="KW-0732">Signal</keyword>
<organism evidence="4 5">
    <name type="scientific">Mycoplasma tullyi</name>
    <dbReference type="NCBI Taxonomy" id="1612150"/>
    <lineage>
        <taxon>Bacteria</taxon>
        <taxon>Bacillati</taxon>
        <taxon>Mycoplasmatota</taxon>
        <taxon>Mollicutes</taxon>
        <taxon>Mycoplasmataceae</taxon>
        <taxon>Mycoplasma</taxon>
    </lineage>
</organism>
<dbReference type="EMBL" id="CP059674">
    <property type="protein sequence ID" value="QMT98273.1"/>
    <property type="molecule type" value="Genomic_DNA"/>
</dbReference>
<feature type="compositionally biased region" description="Polar residues" evidence="1">
    <location>
        <begin position="78"/>
        <end position="93"/>
    </location>
</feature>
<evidence type="ECO:0000313" key="4">
    <source>
        <dbReference type="EMBL" id="QMT98273.1"/>
    </source>
</evidence>
<name>A0A7D7XW34_9MOLU</name>
<dbReference type="RefSeq" id="WP_182078560.1">
    <property type="nucleotide sequence ID" value="NZ_CP059674.1"/>
</dbReference>
<protein>
    <submittedName>
        <fullName evidence="4">FIVAR domain-containing protein</fullName>
    </submittedName>
</protein>
<feature type="compositionally biased region" description="Low complexity" evidence="1">
    <location>
        <begin position="36"/>
        <end position="77"/>
    </location>
</feature>
<dbReference type="InterPro" id="IPR008692">
    <property type="entry name" value="Hemogglutn_Mycoplasma"/>
</dbReference>
<gene>
    <name evidence="4" type="ORF">H3143_02075</name>
</gene>
<evidence type="ECO:0000313" key="5">
    <source>
        <dbReference type="Proteomes" id="UP000514704"/>
    </source>
</evidence>
<feature type="signal peptide" evidence="2">
    <location>
        <begin position="1"/>
        <end position="29"/>
    </location>
</feature>
<sequence>MKRKNTLKFISLLGISSFVMLTASSCTQAITLIPNSSSSTINSRSNSNSNTASKDVNTTNSASSSNTNSSSGVRTNNPSSGRSTTNNPSNGSVAPNPAAQELAAARKTLTDLIGTESTNVALYSNYSNILSALKSAYQTAKFASRNPNATLDQVRSLTTNLQKAIDKAASDKQAFDNAKRSLVTVFNELKVTLQSKTTTLNGLSDNKYSRIRDSVNQVFNKGSEITSKPLNSFMGTPSEVENITKINQDIKDLLTKVPGWKQNVDAFNNFEQKTLSRTQLTETNSTNSQQPSNWSFAGYNVDLTTGSTGLQNLNFAQRKVWTRNNNTTSPVSNPVSSPDVSWIYSLTGTNTKYTLKFNYYGASTTAYLYFPYKLVKNNDQVALQYKLNDARQATAITFGTQTNANGPTPTVGDINVAKITLSNLKFGENTVEFSVPTSNPAKVAPMIGNMYLTSNVNSQQNIYNQIFGNTNSNQTSVLVDLLKGYSLTSGWSTYFGEFKNLAIPSETPANLRPTNASYLVGLIARTNERGLAGTVNNPVKSPMATGQNRTYTIFVNAPSAGQYYISGSYISTLGQSLLKFQTEGTSNSLTVSVTSRTSLTTLEAFDTRRTDVARSRVVDNGHRTLTLKQGINKIVISGDGTNETPFIGKLIFSK</sequence>
<dbReference type="Pfam" id="PF05692">
    <property type="entry name" value="Myco_haema"/>
    <property type="match status" value="1"/>
</dbReference>
<keyword evidence="5" id="KW-1185">Reference proteome</keyword>
<feature type="domain" description="Haemagglutinin Mycoplasma" evidence="3">
    <location>
        <begin position="401"/>
        <end position="652"/>
    </location>
</feature>
<feature type="chain" id="PRO_5028095814" evidence="2">
    <location>
        <begin position="30"/>
        <end position="654"/>
    </location>
</feature>
<evidence type="ECO:0000259" key="3">
    <source>
        <dbReference type="Pfam" id="PF05692"/>
    </source>
</evidence>
<accession>A0A7D7XW34</accession>